<dbReference type="Proteomes" id="UP001163823">
    <property type="component" value="Chromosome 9"/>
</dbReference>
<comment type="caution">
    <text evidence="7">The sequence shown here is derived from an EMBL/GenBank/DDBJ whole genome shotgun (WGS) entry which is preliminary data.</text>
</comment>
<dbReference type="PANTHER" id="PTHR47967">
    <property type="entry name" value="OS07G0603500 PROTEIN-RELATED"/>
    <property type="match status" value="1"/>
</dbReference>
<evidence type="ECO:0000313" key="7">
    <source>
        <dbReference type="EMBL" id="KAJ7956568.1"/>
    </source>
</evidence>
<dbReference type="InterPro" id="IPR051708">
    <property type="entry name" value="Plant_Aspart_Prot_A1"/>
</dbReference>
<dbReference type="AlphaFoldDB" id="A0AAD7LEA6"/>
<feature type="domain" description="Peptidase A1" evidence="6">
    <location>
        <begin position="22"/>
        <end position="367"/>
    </location>
</feature>
<evidence type="ECO:0000256" key="3">
    <source>
        <dbReference type="ARBA" id="ARBA00022750"/>
    </source>
</evidence>
<dbReference type="Pfam" id="PF14541">
    <property type="entry name" value="TAXi_C"/>
    <property type="match status" value="1"/>
</dbReference>
<name>A0AAD7LEA6_QUISA</name>
<dbReference type="InterPro" id="IPR033121">
    <property type="entry name" value="PEPTIDASE_A1"/>
</dbReference>
<dbReference type="PROSITE" id="PS00141">
    <property type="entry name" value="ASP_PROTEASE"/>
    <property type="match status" value="1"/>
</dbReference>
<evidence type="ECO:0000256" key="1">
    <source>
        <dbReference type="ARBA" id="ARBA00007447"/>
    </source>
</evidence>
<sequence>MLARHPDNEGWTKLTLQGGSEYAAYFWVGTPAQMQVLHIDTGSRFTWLQCKPCPECHKQNLPVFDPSKSITYDELPCNSSTCKQQDMDDIFQDCTKGSCKYFKGYGDNSISIGTVVSESLTFILSNIAVSNFVMGCGLWNEGLFSEHITGILGLGRGPFSLQNQMNATGFSLCLISPTSKTTSSLNVYGSPLNGYGNTSIVVPLRDTDQRYSSFYLVEFTGIAINGWTLDIPSKVWGFGYDGGVVIDTGSTLTYFPTDAYKVFRLEIERETQNLTRKPSEADMEFCYMDDPLNVYPVIELYFENGSDHGEFLTSLTLTKEQMLWKLKGKVCLAFAEEKGSARTTIGNHQLYGTRLTFDLKQQVLVFTPNDC</sequence>
<dbReference type="GO" id="GO:0005576">
    <property type="term" value="C:extracellular region"/>
    <property type="evidence" value="ECO:0007669"/>
    <property type="project" value="TreeGrafter"/>
</dbReference>
<keyword evidence="8" id="KW-1185">Reference proteome</keyword>
<keyword evidence="2 7" id="KW-0645">Protease</keyword>
<dbReference type="InterPro" id="IPR001969">
    <property type="entry name" value="Aspartic_peptidase_AS"/>
</dbReference>
<dbReference type="Gene3D" id="2.40.70.10">
    <property type="entry name" value="Acid Proteases"/>
    <property type="match status" value="2"/>
</dbReference>
<dbReference type="CDD" id="cd05476">
    <property type="entry name" value="pepsin_A_like_plant"/>
    <property type="match status" value="1"/>
</dbReference>
<dbReference type="GO" id="GO:0006508">
    <property type="term" value="P:proteolysis"/>
    <property type="evidence" value="ECO:0007669"/>
    <property type="project" value="UniProtKB-KW"/>
</dbReference>
<dbReference type="SUPFAM" id="SSF50630">
    <property type="entry name" value="Acid proteases"/>
    <property type="match status" value="1"/>
</dbReference>
<keyword evidence="5" id="KW-0325">Glycoprotein</keyword>
<reference evidence="7" key="1">
    <citation type="journal article" date="2023" name="Science">
        <title>Elucidation of the pathway for biosynthesis of saponin adjuvants from the soapbark tree.</title>
        <authorList>
            <person name="Reed J."/>
            <person name="Orme A."/>
            <person name="El-Demerdash A."/>
            <person name="Owen C."/>
            <person name="Martin L.B.B."/>
            <person name="Misra R.C."/>
            <person name="Kikuchi S."/>
            <person name="Rejzek M."/>
            <person name="Martin A.C."/>
            <person name="Harkess A."/>
            <person name="Leebens-Mack J."/>
            <person name="Louveau T."/>
            <person name="Stephenson M.J."/>
            <person name="Osbourn A."/>
        </authorList>
    </citation>
    <scope>NUCLEOTIDE SEQUENCE</scope>
    <source>
        <strain evidence="7">S10</strain>
    </source>
</reference>
<protein>
    <submittedName>
        <fullName evidence="7">Protein ASPARTIC PROTEASE IN GUARD CELL 1-like</fullName>
    </submittedName>
</protein>
<dbReference type="EMBL" id="JARAOO010000009">
    <property type="protein sequence ID" value="KAJ7956568.1"/>
    <property type="molecule type" value="Genomic_DNA"/>
</dbReference>
<evidence type="ECO:0000256" key="4">
    <source>
        <dbReference type="ARBA" id="ARBA00022801"/>
    </source>
</evidence>
<comment type="similarity">
    <text evidence="1">Belongs to the peptidase A1 family.</text>
</comment>
<keyword evidence="4" id="KW-0378">Hydrolase</keyword>
<dbReference type="InterPro" id="IPR032799">
    <property type="entry name" value="TAXi_C"/>
</dbReference>
<organism evidence="7 8">
    <name type="scientific">Quillaja saponaria</name>
    <name type="common">Soap bark tree</name>
    <dbReference type="NCBI Taxonomy" id="32244"/>
    <lineage>
        <taxon>Eukaryota</taxon>
        <taxon>Viridiplantae</taxon>
        <taxon>Streptophyta</taxon>
        <taxon>Embryophyta</taxon>
        <taxon>Tracheophyta</taxon>
        <taxon>Spermatophyta</taxon>
        <taxon>Magnoliopsida</taxon>
        <taxon>eudicotyledons</taxon>
        <taxon>Gunneridae</taxon>
        <taxon>Pentapetalae</taxon>
        <taxon>rosids</taxon>
        <taxon>fabids</taxon>
        <taxon>Fabales</taxon>
        <taxon>Quillajaceae</taxon>
        <taxon>Quillaja</taxon>
    </lineage>
</organism>
<dbReference type="InterPro" id="IPR034161">
    <property type="entry name" value="Pepsin-like_plant"/>
</dbReference>
<evidence type="ECO:0000256" key="5">
    <source>
        <dbReference type="ARBA" id="ARBA00023180"/>
    </source>
</evidence>
<gene>
    <name evidence="7" type="ORF">O6P43_022990</name>
</gene>
<accession>A0AAD7LEA6</accession>
<evidence type="ECO:0000259" key="6">
    <source>
        <dbReference type="PROSITE" id="PS51767"/>
    </source>
</evidence>
<dbReference type="KEGG" id="qsa:O6P43_022990"/>
<dbReference type="Pfam" id="PF14543">
    <property type="entry name" value="TAXi_N"/>
    <property type="match status" value="1"/>
</dbReference>
<dbReference type="GO" id="GO:0004190">
    <property type="term" value="F:aspartic-type endopeptidase activity"/>
    <property type="evidence" value="ECO:0007669"/>
    <property type="project" value="UniProtKB-KW"/>
</dbReference>
<keyword evidence="3" id="KW-0064">Aspartyl protease</keyword>
<evidence type="ECO:0000313" key="8">
    <source>
        <dbReference type="Proteomes" id="UP001163823"/>
    </source>
</evidence>
<evidence type="ECO:0000256" key="2">
    <source>
        <dbReference type="ARBA" id="ARBA00022670"/>
    </source>
</evidence>
<dbReference type="PANTHER" id="PTHR47967:SF121">
    <property type="entry name" value="EUKARYOTIC ASPARTYL PROTEASE FAMILY PROTEIN"/>
    <property type="match status" value="1"/>
</dbReference>
<dbReference type="InterPro" id="IPR021109">
    <property type="entry name" value="Peptidase_aspartic_dom_sf"/>
</dbReference>
<proteinExistence type="inferred from homology"/>
<dbReference type="InterPro" id="IPR032861">
    <property type="entry name" value="TAXi_N"/>
</dbReference>
<dbReference type="PROSITE" id="PS51767">
    <property type="entry name" value="PEPTIDASE_A1"/>
    <property type="match status" value="1"/>
</dbReference>